<dbReference type="PANTHER" id="PTHR23308">
    <property type="entry name" value="NUCLEAR INHIBITOR OF PROTEIN PHOSPHATASE-1"/>
    <property type="match status" value="1"/>
</dbReference>
<dbReference type="EMBL" id="DF237414">
    <property type="protein sequence ID" value="GAQ88856.1"/>
    <property type="molecule type" value="Genomic_DNA"/>
</dbReference>
<reference evidence="2 3" key="1">
    <citation type="journal article" date="2014" name="Nat. Commun.">
        <title>Klebsormidium flaccidum genome reveals primary factors for plant terrestrial adaptation.</title>
        <authorList>
            <person name="Hori K."/>
            <person name="Maruyama F."/>
            <person name="Fujisawa T."/>
            <person name="Togashi T."/>
            <person name="Yamamoto N."/>
            <person name="Seo M."/>
            <person name="Sato S."/>
            <person name="Yamada T."/>
            <person name="Mori H."/>
            <person name="Tajima N."/>
            <person name="Moriyama T."/>
            <person name="Ikeuchi M."/>
            <person name="Watanabe M."/>
            <person name="Wada H."/>
            <person name="Kobayashi K."/>
            <person name="Saito M."/>
            <person name="Masuda T."/>
            <person name="Sasaki-Sekimoto Y."/>
            <person name="Mashiguchi K."/>
            <person name="Awai K."/>
            <person name="Shimojima M."/>
            <person name="Masuda S."/>
            <person name="Iwai M."/>
            <person name="Nobusawa T."/>
            <person name="Narise T."/>
            <person name="Kondo S."/>
            <person name="Saito H."/>
            <person name="Sato R."/>
            <person name="Murakawa M."/>
            <person name="Ihara Y."/>
            <person name="Oshima-Yamada Y."/>
            <person name="Ohtaka K."/>
            <person name="Satoh M."/>
            <person name="Sonobe K."/>
            <person name="Ishii M."/>
            <person name="Ohtani R."/>
            <person name="Kanamori-Sato M."/>
            <person name="Honoki R."/>
            <person name="Miyazaki D."/>
            <person name="Mochizuki H."/>
            <person name="Umetsu J."/>
            <person name="Higashi K."/>
            <person name="Shibata D."/>
            <person name="Kamiya Y."/>
            <person name="Sato N."/>
            <person name="Nakamura Y."/>
            <person name="Tabata S."/>
            <person name="Ida S."/>
            <person name="Kurokawa K."/>
            <person name="Ohta H."/>
        </authorList>
    </citation>
    <scope>NUCLEOTIDE SEQUENCE [LARGE SCALE GENOMIC DNA]</scope>
    <source>
        <strain evidence="2 3">NIES-2285</strain>
    </source>
</reference>
<dbReference type="SMART" id="SM00240">
    <property type="entry name" value="FHA"/>
    <property type="match status" value="1"/>
</dbReference>
<dbReference type="PROSITE" id="PS50006">
    <property type="entry name" value="FHA_DOMAIN"/>
    <property type="match status" value="1"/>
</dbReference>
<dbReference type="AlphaFoldDB" id="A0A1Y1IJE9"/>
<proteinExistence type="predicted"/>
<dbReference type="Pfam" id="PF00498">
    <property type="entry name" value="FHA"/>
    <property type="match status" value="1"/>
</dbReference>
<dbReference type="InterPro" id="IPR000253">
    <property type="entry name" value="FHA_dom"/>
</dbReference>
<dbReference type="Gene3D" id="2.60.200.20">
    <property type="match status" value="1"/>
</dbReference>
<dbReference type="STRING" id="105231.A0A1Y1IJE9"/>
<dbReference type="InterPro" id="IPR008984">
    <property type="entry name" value="SMAD_FHA_dom_sf"/>
</dbReference>
<evidence type="ECO:0000259" key="1">
    <source>
        <dbReference type="PROSITE" id="PS50006"/>
    </source>
</evidence>
<feature type="domain" description="FHA" evidence="1">
    <location>
        <begin position="105"/>
        <end position="155"/>
    </location>
</feature>
<evidence type="ECO:0000313" key="2">
    <source>
        <dbReference type="EMBL" id="GAQ88856.1"/>
    </source>
</evidence>
<gene>
    <name evidence="2" type="ORF">KFL_004650010</name>
</gene>
<accession>A0A1Y1IJE9</accession>
<dbReference type="InterPro" id="IPR050923">
    <property type="entry name" value="Cell_Proc_Reg/RNA_Proc"/>
</dbReference>
<evidence type="ECO:0000313" key="3">
    <source>
        <dbReference type="Proteomes" id="UP000054558"/>
    </source>
</evidence>
<keyword evidence="3" id="KW-1185">Reference proteome</keyword>
<organism evidence="2 3">
    <name type="scientific">Klebsormidium nitens</name>
    <name type="common">Green alga</name>
    <name type="synonym">Ulothrix nitens</name>
    <dbReference type="NCBI Taxonomy" id="105231"/>
    <lineage>
        <taxon>Eukaryota</taxon>
        <taxon>Viridiplantae</taxon>
        <taxon>Streptophyta</taxon>
        <taxon>Klebsormidiophyceae</taxon>
        <taxon>Klebsormidiales</taxon>
        <taxon>Klebsormidiaceae</taxon>
        <taxon>Klebsormidium</taxon>
    </lineage>
</organism>
<dbReference type="SUPFAM" id="SSF49879">
    <property type="entry name" value="SMAD/FHA domain"/>
    <property type="match status" value="1"/>
</dbReference>
<name>A0A1Y1IJE9_KLENI</name>
<protein>
    <recommendedName>
        <fullName evidence="1">FHA domain-containing protein</fullName>
    </recommendedName>
</protein>
<sequence length="196" mass="20658">MQAVSRAVATGPACLAAPVCTWKPRASASFGQAAALHSVRVCAPKRFTGRQLLAEQFAEKRVGRGGALAVEAKAVTVLAPVGDGATDHLDEKTDPPGEIRVDSDFVVGRTDDRADYVLPVATVSGAHAKVEKKGDKIFITDLESTNGTYIDKKRISSNTPIELKVGSTVVFGDEHLAAFKLESVEEEEAEPAAAAE</sequence>
<dbReference type="CDD" id="cd00060">
    <property type="entry name" value="FHA"/>
    <property type="match status" value="1"/>
</dbReference>
<dbReference type="Proteomes" id="UP000054558">
    <property type="component" value="Unassembled WGS sequence"/>
</dbReference>
<dbReference type="OrthoDB" id="687730at2759"/>